<dbReference type="EMBL" id="BMIY01000003">
    <property type="protein sequence ID" value="GGG53496.1"/>
    <property type="molecule type" value="Genomic_DNA"/>
</dbReference>
<name>A0A917GQL1_9GAMM</name>
<evidence type="ECO:0000256" key="4">
    <source>
        <dbReference type="ARBA" id="ARBA00022519"/>
    </source>
</evidence>
<dbReference type="RefSeq" id="WP_068809932.1">
    <property type="nucleotide sequence ID" value="NZ_BMIY01000003.1"/>
</dbReference>
<keyword evidence="4" id="KW-0997">Cell inner membrane</keyword>
<dbReference type="Pfam" id="PF04143">
    <property type="entry name" value="Sulf_transp"/>
    <property type="match status" value="1"/>
</dbReference>
<accession>A0A917GQL1</accession>
<evidence type="ECO:0000256" key="2">
    <source>
        <dbReference type="ARBA" id="ARBA00022448"/>
    </source>
</evidence>
<evidence type="ECO:0000256" key="5">
    <source>
        <dbReference type="ARBA" id="ARBA00022692"/>
    </source>
</evidence>
<evidence type="ECO:0000313" key="11">
    <source>
        <dbReference type="Proteomes" id="UP000627715"/>
    </source>
</evidence>
<comment type="subcellular location">
    <subcellularLocation>
        <location evidence="1">Cell inner membrane</location>
        <topology evidence="1">Multi-pass membrane protein</topology>
    </subcellularLocation>
</comment>
<dbReference type="AlphaFoldDB" id="A0A917GQL1"/>
<dbReference type="GO" id="GO:0005886">
    <property type="term" value="C:plasma membrane"/>
    <property type="evidence" value="ECO:0007669"/>
    <property type="project" value="UniProtKB-SubCell"/>
</dbReference>
<dbReference type="PANTHER" id="PTHR30574:SF1">
    <property type="entry name" value="SULPHUR TRANSPORT DOMAIN-CONTAINING PROTEIN"/>
    <property type="match status" value="1"/>
</dbReference>
<dbReference type="PANTHER" id="PTHR30574">
    <property type="entry name" value="INNER MEMBRANE PROTEIN YEDE"/>
    <property type="match status" value="1"/>
</dbReference>
<feature type="transmembrane region" description="Helical" evidence="9">
    <location>
        <begin position="122"/>
        <end position="143"/>
    </location>
</feature>
<evidence type="ECO:0000256" key="7">
    <source>
        <dbReference type="ARBA" id="ARBA00023136"/>
    </source>
</evidence>
<feature type="transmembrane region" description="Helical" evidence="9">
    <location>
        <begin position="52"/>
        <end position="71"/>
    </location>
</feature>
<organism evidence="10 11">
    <name type="scientific">Pseudohongiella nitratireducens</name>
    <dbReference type="NCBI Taxonomy" id="1768907"/>
    <lineage>
        <taxon>Bacteria</taxon>
        <taxon>Pseudomonadati</taxon>
        <taxon>Pseudomonadota</taxon>
        <taxon>Gammaproteobacteria</taxon>
        <taxon>Pseudomonadales</taxon>
        <taxon>Pseudohongiellaceae</taxon>
        <taxon>Pseudohongiella</taxon>
    </lineage>
</organism>
<evidence type="ECO:0000313" key="10">
    <source>
        <dbReference type="EMBL" id="GGG53496.1"/>
    </source>
</evidence>
<keyword evidence="3" id="KW-1003">Cell membrane</keyword>
<evidence type="ECO:0000256" key="1">
    <source>
        <dbReference type="ARBA" id="ARBA00004429"/>
    </source>
</evidence>
<dbReference type="OrthoDB" id="9814020at2"/>
<evidence type="ECO:0000256" key="9">
    <source>
        <dbReference type="SAM" id="Phobius"/>
    </source>
</evidence>
<keyword evidence="2" id="KW-0813">Transport</keyword>
<keyword evidence="7 9" id="KW-0472">Membrane</keyword>
<keyword evidence="11" id="KW-1185">Reference proteome</keyword>
<dbReference type="Proteomes" id="UP000627715">
    <property type="component" value="Unassembled WGS sequence"/>
</dbReference>
<gene>
    <name evidence="10" type="ORF">GCM10011403_08330</name>
</gene>
<evidence type="ECO:0000256" key="3">
    <source>
        <dbReference type="ARBA" id="ARBA00022475"/>
    </source>
</evidence>
<proteinExistence type="inferred from homology"/>
<keyword evidence="5 9" id="KW-0812">Transmembrane</keyword>
<comment type="similarity">
    <text evidence="8">Belongs to the TsuA/YedE (TC 9.B.102) family.</text>
</comment>
<evidence type="ECO:0000256" key="6">
    <source>
        <dbReference type="ARBA" id="ARBA00022989"/>
    </source>
</evidence>
<feature type="transmembrane region" description="Helical" evidence="9">
    <location>
        <begin position="6"/>
        <end position="28"/>
    </location>
</feature>
<feature type="transmembrane region" description="Helical" evidence="9">
    <location>
        <begin position="83"/>
        <end position="101"/>
    </location>
</feature>
<reference evidence="10" key="1">
    <citation type="journal article" date="2014" name="Int. J. Syst. Evol. Microbiol.">
        <title>Complete genome sequence of Corynebacterium casei LMG S-19264T (=DSM 44701T), isolated from a smear-ripened cheese.</title>
        <authorList>
            <consortium name="US DOE Joint Genome Institute (JGI-PGF)"/>
            <person name="Walter F."/>
            <person name="Albersmeier A."/>
            <person name="Kalinowski J."/>
            <person name="Ruckert C."/>
        </authorList>
    </citation>
    <scope>NUCLEOTIDE SEQUENCE</scope>
    <source>
        <strain evidence="10">CGMCC 1.15425</strain>
    </source>
</reference>
<keyword evidence="6 9" id="KW-1133">Transmembrane helix</keyword>
<protein>
    <submittedName>
        <fullName evidence="10">Membrane protein</fullName>
    </submittedName>
</protein>
<comment type="caution">
    <text evidence="10">The sequence shown here is derived from an EMBL/GenBank/DDBJ whole genome shotgun (WGS) entry which is preliminary data.</text>
</comment>
<reference evidence="10" key="2">
    <citation type="submission" date="2020-09" db="EMBL/GenBank/DDBJ databases">
        <authorList>
            <person name="Sun Q."/>
            <person name="Zhou Y."/>
        </authorList>
    </citation>
    <scope>NUCLEOTIDE SEQUENCE</scope>
    <source>
        <strain evidence="10">CGMCC 1.15425</strain>
    </source>
</reference>
<evidence type="ECO:0000256" key="8">
    <source>
        <dbReference type="ARBA" id="ARBA00035655"/>
    </source>
</evidence>
<dbReference type="InterPro" id="IPR007272">
    <property type="entry name" value="Sulf_transp_TsuA/YedE"/>
</dbReference>
<sequence>MNESFTYSSLLPSLLGGVMIGAAALMLMSSHGRIMGISGITSRLLKPVAGDIDWRVSFLAGLIVTPLVLQFSSRVQMQVVTDVSAPTLILAGLLVGFGTVYGNGCTSGHGVCGVSRLSRRSLVATLTFLATAMLTATLLRLVWGA</sequence>